<evidence type="ECO:0000313" key="2">
    <source>
        <dbReference type="Proteomes" id="UP000325440"/>
    </source>
</evidence>
<sequence length="174" mass="20335">MRNNIISKLAESTWGSDATVLRISALAPVYRIAEYCVTVWFRSSQYKNVDTELNQTMRIITGTIRTTEVQWLPVLANIAPPDLRRLMHAERIVEKIKINPKLPLYEDIITHSHKRLKSRYPIWDLTFPIEALSITWKTRWKDSGVQGVTLIENPETRTPGFNLPRKLWSWLHKI</sequence>
<organism evidence="1 2">
    <name type="scientific">Cinara cedri</name>
    <dbReference type="NCBI Taxonomy" id="506608"/>
    <lineage>
        <taxon>Eukaryota</taxon>
        <taxon>Metazoa</taxon>
        <taxon>Ecdysozoa</taxon>
        <taxon>Arthropoda</taxon>
        <taxon>Hexapoda</taxon>
        <taxon>Insecta</taxon>
        <taxon>Pterygota</taxon>
        <taxon>Neoptera</taxon>
        <taxon>Paraneoptera</taxon>
        <taxon>Hemiptera</taxon>
        <taxon>Sternorrhyncha</taxon>
        <taxon>Aphidomorpha</taxon>
        <taxon>Aphidoidea</taxon>
        <taxon>Aphididae</taxon>
        <taxon>Lachninae</taxon>
        <taxon>Cinara</taxon>
    </lineage>
</organism>
<dbReference type="AlphaFoldDB" id="A0A5E4MN89"/>
<dbReference type="OrthoDB" id="6614958at2759"/>
<gene>
    <name evidence="1" type="ORF">CINCED_3A006493</name>
</gene>
<accession>A0A5E4MN89</accession>
<name>A0A5E4MN89_9HEMI</name>
<evidence type="ECO:0000313" key="1">
    <source>
        <dbReference type="EMBL" id="VVC33749.1"/>
    </source>
</evidence>
<protein>
    <submittedName>
        <fullName evidence="1">Uncharacterized protein</fullName>
    </submittedName>
</protein>
<reference evidence="1 2" key="1">
    <citation type="submission" date="2019-08" db="EMBL/GenBank/DDBJ databases">
        <authorList>
            <person name="Alioto T."/>
            <person name="Alioto T."/>
            <person name="Gomez Garrido J."/>
        </authorList>
    </citation>
    <scope>NUCLEOTIDE SEQUENCE [LARGE SCALE GENOMIC DNA]</scope>
</reference>
<dbReference type="EMBL" id="CABPRJ010000974">
    <property type="protein sequence ID" value="VVC33749.1"/>
    <property type="molecule type" value="Genomic_DNA"/>
</dbReference>
<dbReference type="Proteomes" id="UP000325440">
    <property type="component" value="Unassembled WGS sequence"/>
</dbReference>
<keyword evidence="2" id="KW-1185">Reference proteome</keyword>
<proteinExistence type="predicted"/>